<dbReference type="OrthoDB" id="9764363at2"/>
<dbReference type="AlphaFoldDB" id="A0A2T6C668"/>
<evidence type="ECO:0000259" key="9">
    <source>
        <dbReference type="Pfam" id="PF01343"/>
    </source>
</evidence>
<accession>A0A2T6C668</accession>
<keyword evidence="8" id="KW-1133">Transmembrane helix</keyword>
<keyword evidence="5" id="KW-0720">Serine protease</keyword>
<sequence>MNFFKRVLSTIVGLIIFVALCFLILFFMLFANASSANDLISVKKNTVLELDLSQPIDDYGGRFDYSKVPFFPDEPEYDGLFDIIDAINQAMNDDRIKGISIKNNSIVAGMAQTKALRDALLSFKESGKFIVSYSDFYSQKDYYLNSVADTIYLNPVGALDFKGLAMERMYYKDFQEKYGVKMEVVRHGKYKSAVEGYLSQEMSDANREQISVFLQSIWDEMRKEISASRNISSDELNTLADELAGRTATKALNAKLIDKIGYEDEFEAGIQHAMGKNTLVNRMDIYEYATYTGNLRAYDSSTDKIAVIYAQGEIMYTEGDENTIGQVVMSEAFKEARENPKVKAVVLRVNSPGGSALASELIWREIELTKRTKPVIVSMGDLAASGGYYISCNADKIFAEPNTITGSIGVFGTIPNIHELAEDLGINAEQVGTNKNSVDYSIFEPLSDEQRALIKEGIEDVYDLFTQRVADGRGMTQEAVDEIAQGRVWTGNDAVKIGLVDEIGGLDMALQAAASAAEISNYQILELPVYKKDLQSIINQYTNGFVQTKEDILKEELGDKNYQLLQKMKRLSQMKGPQLLLPYEIEIR</sequence>
<dbReference type="Proteomes" id="UP000244090">
    <property type="component" value="Unassembled WGS sequence"/>
</dbReference>
<keyword evidence="8" id="KW-0812">Transmembrane</keyword>
<dbReference type="Gene3D" id="3.90.226.10">
    <property type="entry name" value="2-enoyl-CoA Hydratase, Chain A, domain 1"/>
    <property type="match status" value="4"/>
</dbReference>
<dbReference type="SUPFAM" id="SSF52096">
    <property type="entry name" value="ClpP/crotonase"/>
    <property type="match status" value="2"/>
</dbReference>
<dbReference type="PANTHER" id="PTHR33209:SF1">
    <property type="entry name" value="PEPTIDASE S49 DOMAIN-CONTAINING PROTEIN"/>
    <property type="match status" value="1"/>
</dbReference>
<dbReference type="NCBIfam" id="TIGR00706">
    <property type="entry name" value="SppA_dom"/>
    <property type="match status" value="1"/>
</dbReference>
<feature type="domain" description="Peptidase S49" evidence="9">
    <location>
        <begin position="369"/>
        <end position="519"/>
    </location>
</feature>
<dbReference type="PIRSF" id="PIRSF001217">
    <property type="entry name" value="Protease_4_SppA"/>
    <property type="match status" value="1"/>
</dbReference>
<dbReference type="PANTHER" id="PTHR33209">
    <property type="entry name" value="PROTEASE 4"/>
    <property type="match status" value="1"/>
</dbReference>
<keyword evidence="11" id="KW-1185">Reference proteome</keyword>
<dbReference type="Pfam" id="PF01343">
    <property type="entry name" value="Peptidase_S49"/>
    <property type="match status" value="2"/>
</dbReference>
<evidence type="ECO:0000256" key="5">
    <source>
        <dbReference type="ARBA" id="ARBA00022825"/>
    </source>
</evidence>
<evidence type="ECO:0000256" key="7">
    <source>
        <dbReference type="PIRSR" id="PIRSR001217-1"/>
    </source>
</evidence>
<dbReference type="GO" id="GO:0006465">
    <property type="term" value="P:signal peptide processing"/>
    <property type="evidence" value="ECO:0007669"/>
    <property type="project" value="InterPro"/>
</dbReference>
<evidence type="ECO:0000256" key="8">
    <source>
        <dbReference type="SAM" id="Phobius"/>
    </source>
</evidence>
<evidence type="ECO:0000256" key="1">
    <source>
        <dbReference type="ARBA" id="ARBA00004370"/>
    </source>
</evidence>
<dbReference type="InterPro" id="IPR004635">
    <property type="entry name" value="Pept_S49_SppA"/>
</dbReference>
<proteinExistence type="inferred from homology"/>
<organism evidence="10 11">
    <name type="scientific">Kordia periserrulae</name>
    <dbReference type="NCBI Taxonomy" id="701523"/>
    <lineage>
        <taxon>Bacteria</taxon>
        <taxon>Pseudomonadati</taxon>
        <taxon>Bacteroidota</taxon>
        <taxon>Flavobacteriia</taxon>
        <taxon>Flavobacteriales</taxon>
        <taxon>Flavobacteriaceae</taxon>
        <taxon>Kordia</taxon>
    </lineage>
</organism>
<gene>
    <name evidence="10" type="ORF">C8N46_101393</name>
</gene>
<keyword evidence="4" id="KW-0378">Hydrolase</keyword>
<dbReference type="NCBIfam" id="TIGR00705">
    <property type="entry name" value="SppA_67K"/>
    <property type="match status" value="1"/>
</dbReference>
<dbReference type="GO" id="GO:0016020">
    <property type="term" value="C:membrane"/>
    <property type="evidence" value="ECO:0007669"/>
    <property type="project" value="UniProtKB-SubCell"/>
</dbReference>
<dbReference type="GO" id="GO:0008236">
    <property type="term" value="F:serine-type peptidase activity"/>
    <property type="evidence" value="ECO:0007669"/>
    <property type="project" value="UniProtKB-KW"/>
</dbReference>
<reference evidence="10 11" key="1">
    <citation type="submission" date="2018-04" db="EMBL/GenBank/DDBJ databases">
        <title>Genomic Encyclopedia of Archaeal and Bacterial Type Strains, Phase II (KMG-II): from individual species to whole genera.</title>
        <authorList>
            <person name="Goeker M."/>
        </authorList>
    </citation>
    <scope>NUCLEOTIDE SEQUENCE [LARGE SCALE GENOMIC DNA]</scope>
    <source>
        <strain evidence="10 11">DSM 25731</strain>
    </source>
</reference>
<dbReference type="InterPro" id="IPR004634">
    <property type="entry name" value="Pept_S49_pIV"/>
</dbReference>
<name>A0A2T6C668_9FLAO</name>
<dbReference type="CDD" id="cd07018">
    <property type="entry name" value="S49_SppA_67K_type"/>
    <property type="match status" value="1"/>
</dbReference>
<dbReference type="InterPro" id="IPR047272">
    <property type="entry name" value="S49_SppA_C"/>
</dbReference>
<comment type="similarity">
    <text evidence="2">Belongs to the peptidase S49 family.</text>
</comment>
<feature type="transmembrane region" description="Helical" evidence="8">
    <location>
        <begin position="7"/>
        <end position="31"/>
    </location>
</feature>
<dbReference type="CDD" id="cd07023">
    <property type="entry name" value="S49_Sppa_N_C"/>
    <property type="match status" value="1"/>
</dbReference>
<evidence type="ECO:0000256" key="3">
    <source>
        <dbReference type="ARBA" id="ARBA00022670"/>
    </source>
</evidence>
<comment type="subcellular location">
    <subcellularLocation>
        <location evidence="1">Membrane</location>
    </subcellularLocation>
</comment>
<dbReference type="InterPro" id="IPR047217">
    <property type="entry name" value="S49_SppA_67K_type_N"/>
</dbReference>
<feature type="active site" description="Proton donor/acceptor" evidence="7">
    <location>
        <position position="191"/>
    </location>
</feature>
<feature type="active site" description="Nucleophile" evidence="7">
    <location>
        <position position="385"/>
    </location>
</feature>
<dbReference type="EMBL" id="QBKT01000001">
    <property type="protein sequence ID" value="PTX63785.1"/>
    <property type="molecule type" value="Genomic_DNA"/>
</dbReference>
<feature type="domain" description="Peptidase S49" evidence="9">
    <location>
        <begin position="123"/>
        <end position="266"/>
    </location>
</feature>
<evidence type="ECO:0000256" key="2">
    <source>
        <dbReference type="ARBA" id="ARBA00008683"/>
    </source>
</evidence>
<keyword evidence="3 10" id="KW-0645">Protease</keyword>
<evidence type="ECO:0000313" key="10">
    <source>
        <dbReference type="EMBL" id="PTX63785.1"/>
    </source>
</evidence>
<evidence type="ECO:0000313" key="11">
    <source>
        <dbReference type="Proteomes" id="UP000244090"/>
    </source>
</evidence>
<keyword evidence="6 8" id="KW-0472">Membrane</keyword>
<protein>
    <submittedName>
        <fullName evidence="10">Protease-4</fullName>
    </submittedName>
</protein>
<evidence type="ECO:0000256" key="6">
    <source>
        <dbReference type="ARBA" id="ARBA00023136"/>
    </source>
</evidence>
<comment type="caution">
    <text evidence="10">The sequence shown here is derived from an EMBL/GenBank/DDBJ whole genome shotgun (WGS) entry which is preliminary data.</text>
</comment>
<dbReference type="RefSeq" id="WP_108113158.1">
    <property type="nucleotide sequence ID" value="NZ_QBKT01000001.1"/>
</dbReference>
<evidence type="ECO:0000256" key="4">
    <source>
        <dbReference type="ARBA" id="ARBA00022801"/>
    </source>
</evidence>
<dbReference type="InterPro" id="IPR029045">
    <property type="entry name" value="ClpP/crotonase-like_dom_sf"/>
</dbReference>
<dbReference type="InterPro" id="IPR002142">
    <property type="entry name" value="Peptidase_S49"/>
</dbReference>